<protein>
    <submittedName>
        <fullName evidence="2">Phosphopantetheine binding protein</fullName>
    </submittedName>
</protein>
<dbReference type="Gene3D" id="1.10.1200.10">
    <property type="entry name" value="ACP-like"/>
    <property type="match status" value="1"/>
</dbReference>
<dbReference type="Proteomes" id="UP000294545">
    <property type="component" value="Unassembled WGS sequence"/>
</dbReference>
<dbReference type="Pfam" id="PF00550">
    <property type="entry name" value="PP-binding"/>
    <property type="match status" value="1"/>
</dbReference>
<dbReference type="EMBL" id="SMGQ01000013">
    <property type="protein sequence ID" value="TCK92605.1"/>
    <property type="molecule type" value="Genomic_DNA"/>
</dbReference>
<keyword evidence="3" id="KW-1185">Reference proteome</keyword>
<dbReference type="SUPFAM" id="SSF47336">
    <property type="entry name" value="ACP-like"/>
    <property type="match status" value="1"/>
</dbReference>
<evidence type="ECO:0000313" key="2">
    <source>
        <dbReference type="EMBL" id="TCK92605.1"/>
    </source>
</evidence>
<dbReference type="PROSITE" id="PS50075">
    <property type="entry name" value="CARRIER"/>
    <property type="match status" value="1"/>
</dbReference>
<dbReference type="RefSeq" id="WP_132282472.1">
    <property type="nucleotide sequence ID" value="NZ_SMGQ01000013.1"/>
</dbReference>
<accession>A0A4R1MJI8</accession>
<gene>
    <name evidence="2" type="ORF">EDC19_1754</name>
</gene>
<evidence type="ECO:0000313" key="3">
    <source>
        <dbReference type="Proteomes" id="UP000294545"/>
    </source>
</evidence>
<proteinExistence type="predicted"/>
<dbReference type="OrthoDB" id="1449405at2"/>
<feature type="domain" description="Carrier" evidence="1">
    <location>
        <begin position="3"/>
        <end position="82"/>
    </location>
</feature>
<dbReference type="AlphaFoldDB" id="A0A4R1MJI8"/>
<reference evidence="2 3" key="1">
    <citation type="submission" date="2019-03" db="EMBL/GenBank/DDBJ databases">
        <title>Genomic Encyclopedia of Type Strains, Phase IV (KMG-IV): sequencing the most valuable type-strain genomes for metagenomic binning, comparative biology and taxonomic classification.</title>
        <authorList>
            <person name="Goeker M."/>
        </authorList>
    </citation>
    <scope>NUCLEOTIDE SEQUENCE [LARGE SCALE GENOMIC DNA]</scope>
    <source>
        <strain evidence="2 3">DSM 24176</strain>
    </source>
</reference>
<dbReference type="InterPro" id="IPR036736">
    <property type="entry name" value="ACP-like_sf"/>
</dbReference>
<organism evidence="2 3">
    <name type="scientific">Natranaerovirga hydrolytica</name>
    <dbReference type="NCBI Taxonomy" id="680378"/>
    <lineage>
        <taxon>Bacteria</taxon>
        <taxon>Bacillati</taxon>
        <taxon>Bacillota</taxon>
        <taxon>Clostridia</taxon>
        <taxon>Lachnospirales</taxon>
        <taxon>Natranaerovirgaceae</taxon>
        <taxon>Natranaerovirga</taxon>
    </lineage>
</organism>
<evidence type="ECO:0000259" key="1">
    <source>
        <dbReference type="PROSITE" id="PS50075"/>
    </source>
</evidence>
<sequence>MNDITNVLIEEIIKTKEIFIKQKEIDEKTNLVTDLNFNSIDFMQFVVGIESRLNISFDLEEFMENGDINLFKSVKDYVCKKILEGEENDAGRAEIG</sequence>
<name>A0A4R1MJI8_9FIRM</name>
<comment type="caution">
    <text evidence="2">The sequence shown here is derived from an EMBL/GenBank/DDBJ whole genome shotgun (WGS) entry which is preliminary data.</text>
</comment>
<dbReference type="InterPro" id="IPR009081">
    <property type="entry name" value="PP-bd_ACP"/>
</dbReference>